<dbReference type="Proteomes" id="UP001497516">
    <property type="component" value="Chromosome 9"/>
</dbReference>
<organism evidence="1 2">
    <name type="scientific">Linum trigynum</name>
    <dbReference type="NCBI Taxonomy" id="586398"/>
    <lineage>
        <taxon>Eukaryota</taxon>
        <taxon>Viridiplantae</taxon>
        <taxon>Streptophyta</taxon>
        <taxon>Embryophyta</taxon>
        <taxon>Tracheophyta</taxon>
        <taxon>Spermatophyta</taxon>
        <taxon>Magnoliopsida</taxon>
        <taxon>eudicotyledons</taxon>
        <taxon>Gunneridae</taxon>
        <taxon>Pentapetalae</taxon>
        <taxon>rosids</taxon>
        <taxon>fabids</taxon>
        <taxon>Malpighiales</taxon>
        <taxon>Linaceae</taxon>
        <taxon>Linum</taxon>
    </lineage>
</organism>
<keyword evidence="2" id="KW-1185">Reference proteome</keyword>
<name>A0AAV2GMG4_9ROSI</name>
<evidence type="ECO:0000313" key="2">
    <source>
        <dbReference type="Proteomes" id="UP001497516"/>
    </source>
</evidence>
<proteinExistence type="predicted"/>
<evidence type="ECO:0000313" key="1">
    <source>
        <dbReference type="EMBL" id="CAL1411981.1"/>
    </source>
</evidence>
<accession>A0AAV2GMG4</accession>
<protein>
    <submittedName>
        <fullName evidence="1">Uncharacterized protein</fullName>
    </submittedName>
</protein>
<dbReference type="AlphaFoldDB" id="A0AAV2GMG4"/>
<reference evidence="1 2" key="1">
    <citation type="submission" date="2024-04" db="EMBL/GenBank/DDBJ databases">
        <authorList>
            <person name="Fracassetti M."/>
        </authorList>
    </citation>
    <scope>NUCLEOTIDE SEQUENCE [LARGE SCALE GENOMIC DNA]</scope>
</reference>
<gene>
    <name evidence="1" type="ORF">LTRI10_LOCUS51306</name>
</gene>
<dbReference type="EMBL" id="OZ034822">
    <property type="protein sequence ID" value="CAL1411981.1"/>
    <property type="molecule type" value="Genomic_DNA"/>
</dbReference>
<sequence>MMLRLLLSRSRLNWGSSLVSSLVSPEVLNEALEMVSREEWDGSEEVMVHMRYHCLQCSLSGLLGLLLNLFLYLKLGV</sequence>